<feature type="region of interest" description="Disordered" evidence="1">
    <location>
        <begin position="402"/>
        <end position="443"/>
    </location>
</feature>
<dbReference type="KEGG" id="pye:A6J80_05950"/>
<evidence type="ECO:0000313" key="4">
    <source>
        <dbReference type="Proteomes" id="UP000191257"/>
    </source>
</evidence>
<dbReference type="RefSeq" id="WP_080620824.1">
    <property type="nucleotide sequence ID" value="NZ_CAWMZI010000001.1"/>
</dbReference>
<proteinExistence type="predicted"/>
<protein>
    <submittedName>
        <fullName evidence="3">Relaxase</fullName>
    </submittedName>
</protein>
<evidence type="ECO:0000256" key="1">
    <source>
        <dbReference type="SAM" id="MobiDB-lite"/>
    </source>
</evidence>
<evidence type="ECO:0000313" key="3">
    <source>
        <dbReference type="EMBL" id="ARC35986.1"/>
    </source>
</evidence>
<organism evidence="3 4">
    <name type="scientific">Paracoccus yeei</name>
    <dbReference type="NCBI Taxonomy" id="147645"/>
    <lineage>
        <taxon>Bacteria</taxon>
        <taxon>Pseudomonadati</taxon>
        <taxon>Pseudomonadota</taxon>
        <taxon>Alphaproteobacteria</taxon>
        <taxon>Rhodobacterales</taxon>
        <taxon>Paracoccaceae</taxon>
        <taxon>Paracoccus</taxon>
    </lineage>
</organism>
<dbReference type="STRING" id="147645.A6J80_05950"/>
<dbReference type="InterPro" id="IPR005094">
    <property type="entry name" value="Endonuclease_MobA/VirD2"/>
</dbReference>
<dbReference type="AlphaFoldDB" id="A0A1V0GQ51"/>
<feature type="compositionally biased region" description="Basic and acidic residues" evidence="1">
    <location>
        <begin position="411"/>
        <end position="420"/>
    </location>
</feature>
<reference evidence="3" key="1">
    <citation type="submission" date="2017-12" db="EMBL/GenBank/DDBJ databases">
        <title>FDA dAtabase for Regulatory Grade micrObial Sequences (FDA-ARGOS): Supporting development and validation of Infectious Disease Dx tests.</title>
        <authorList>
            <person name="Campos J."/>
            <person name="Goldberg B."/>
            <person name="Tallon L."/>
            <person name="Sadzewicz L."/>
            <person name="Sengamalay N."/>
            <person name="Ott S."/>
            <person name="Godinez A."/>
            <person name="Nagaraj S."/>
            <person name="Vyas G."/>
            <person name="Aluvathingal J."/>
            <person name="Nadendla S."/>
            <person name="Geyer C."/>
            <person name="Nandy P."/>
            <person name="Hobson J."/>
            <person name="Sichtig H."/>
        </authorList>
    </citation>
    <scope>NUCLEOTIDE SEQUENCE</scope>
    <source>
        <strain evidence="3">FDAARGOS_252</strain>
    </source>
</reference>
<gene>
    <name evidence="3" type="ORF">A6J80_05950</name>
</gene>
<name>A0A1V0GQ51_9RHOB</name>
<dbReference type="Proteomes" id="UP000191257">
    <property type="component" value="Chromosome"/>
</dbReference>
<dbReference type="EMBL" id="CP020442">
    <property type="protein sequence ID" value="ARC35986.1"/>
    <property type="molecule type" value="Genomic_DNA"/>
</dbReference>
<feature type="domain" description="MobA/VirD2-like nuclease" evidence="2">
    <location>
        <begin position="23"/>
        <end position="146"/>
    </location>
</feature>
<feature type="compositionally biased region" description="Basic and acidic residues" evidence="1">
    <location>
        <begin position="429"/>
        <end position="443"/>
    </location>
</feature>
<feature type="compositionally biased region" description="Basic and acidic residues" evidence="1">
    <location>
        <begin position="300"/>
        <end position="318"/>
    </location>
</feature>
<feature type="region of interest" description="Disordered" evidence="1">
    <location>
        <begin position="299"/>
        <end position="321"/>
    </location>
</feature>
<keyword evidence="4" id="KW-1185">Reference proteome</keyword>
<evidence type="ECO:0000259" key="2">
    <source>
        <dbReference type="Pfam" id="PF03432"/>
    </source>
</evidence>
<dbReference type="Pfam" id="PF03432">
    <property type="entry name" value="Relaxase"/>
    <property type="match status" value="1"/>
</dbReference>
<sequence>MILKGSERKNAAELARHLMNARENDHVELHQVRGFLSGDLAGALMEVDAISQGTRCKNFLFSLSLNPPEREAVSVEVFEAAVEMAEQRLGLDGQPRAIVFHEKEGRRHAHAVWSRIDADTMTARNLPFFKQRLTDLSRELYLEHGWDMPCGLLDRALRNPLNFSRAEWQQAKRVQIGPRLLKAGFQDAWKRSDNAESLHAVLEEKGYFLARGDRRSVVALDWRGEAYALSRYCGVKAKDVAARIDDAGHLPSVAERQCWLAERMSQKLAGWARDEAERAEKQALSLKFQREQMVQRQRAQRRELDSVQAQRQEDEQRQRAARVPKGIRGLWGWFTGQNRKIRLQNELDAQQVQERDRKEREAMIQKQLAERRVLQERVKAIRGKQHEAMQELTRDVAHYARLGLDGPDTPLDSKGKTRTREPRKRGRERKCSGREHEGLEPEL</sequence>
<accession>A0A1V0GQ51</accession>